<sequence>MEAPDKAAEKAEADSVSREATVVLPPTVDNAVRVTEQAPQVRHWRRPNLFLDIPPRKEVSSRDALGIAMPITPSPTPKRVNFLLTPNSGPSKARVNESPGSSSSRSRSPFKSLLPRLSFLYRSPSGDVEKAANTVEGGSPKVSQEKASISRSLSLTKIFTPRMRRTSSLPVTPVTNSNQESTQDQMACGAPHPNRKGSQKQISRSLSVPLNKERSIGRMDSFFRVIPSTPRVIEGHAASNMSSNPENDADGEDIPEEEAVCRICLVELCEGGETLKMECSCKGEMALAHKECAIKWFSIKGNKTCDVCKKEVQNLPVTLLRIQSSRTWNTGASGVQPLDLNGYQMWQEVPVLIIVSMLAYFCFLEQLLVGKMGTGAIAISLPFSCVLGLLASMTSSTMVRSRYVWIYASVQFALVVLFAHVFYSLIRLQAVLAVLFATFAGFGIAMSVSSIVVEFLRWRRRRDAPSVQSHVPQPIARPGRYPRTMIPPLLGPLYSHHTELNSPGTHQWS</sequence>
<dbReference type="RefSeq" id="XP_030526602.1">
    <property type="nucleotide sequence ID" value="XM_030670742.2"/>
</dbReference>
<proteinExistence type="predicted"/>
<feature type="domain" description="RING-CH-type" evidence="6">
    <location>
        <begin position="253"/>
        <end position="315"/>
    </location>
</feature>
<accession>A0A8B8NVP5</accession>
<dbReference type="Proteomes" id="UP000827889">
    <property type="component" value="Chromosome 8"/>
</dbReference>
<keyword evidence="2" id="KW-0863">Zinc-finger</keyword>
<dbReference type="InterPro" id="IPR011016">
    <property type="entry name" value="Znf_RING-CH"/>
</dbReference>
<organism evidence="7 8">
    <name type="scientific">Rhodamnia argentea</name>
    <dbReference type="NCBI Taxonomy" id="178133"/>
    <lineage>
        <taxon>Eukaryota</taxon>
        <taxon>Viridiplantae</taxon>
        <taxon>Streptophyta</taxon>
        <taxon>Embryophyta</taxon>
        <taxon>Tracheophyta</taxon>
        <taxon>Spermatophyta</taxon>
        <taxon>Magnoliopsida</taxon>
        <taxon>eudicotyledons</taxon>
        <taxon>Gunneridae</taxon>
        <taxon>Pentapetalae</taxon>
        <taxon>rosids</taxon>
        <taxon>malvids</taxon>
        <taxon>Myrtales</taxon>
        <taxon>Myrtaceae</taxon>
        <taxon>Myrtoideae</taxon>
        <taxon>Myrteae</taxon>
        <taxon>Australasian group</taxon>
        <taxon>Rhodamnia</taxon>
    </lineage>
</organism>
<dbReference type="GeneID" id="115738197"/>
<dbReference type="PANTHER" id="PTHR46158:SF1">
    <property type="entry name" value="RING_U-BOX SUPERFAMILY PROTEIN"/>
    <property type="match status" value="1"/>
</dbReference>
<dbReference type="AlphaFoldDB" id="A0A8B8NVP5"/>
<protein>
    <submittedName>
        <fullName evidence="8">Uncharacterized protein LOC115738197</fullName>
    </submittedName>
</protein>
<dbReference type="SUPFAM" id="SSF57850">
    <property type="entry name" value="RING/U-box"/>
    <property type="match status" value="1"/>
</dbReference>
<feature type="compositionally biased region" description="Low complexity" evidence="4">
    <location>
        <begin position="98"/>
        <end position="109"/>
    </location>
</feature>
<dbReference type="GO" id="GO:0008270">
    <property type="term" value="F:zinc ion binding"/>
    <property type="evidence" value="ECO:0007669"/>
    <property type="project" value="UniProtKB-KW"/>
</dbReference>
<dbReference type="SMART" id="SM00744">
    <property type="entry name" value="RINGv"/>
    <property type="match status" value="1"/>
</dbReference>
<evidence type="ECO:0000256" key="3">
    <source>
        <dbReference type="ARBA" id="ARBA00022833"/>
    </source>
</evidence>
<dbReference type="PROSITE" id="PS51292">
    <property type="entry name" value="ZF_RING_CH"/>
    <property type="match status" value="1"/>
</dbReference>
<evidence type="ECO:0000313" key="8">
    <source>
        <dbReference type="RefSeq" id="XP_030526602.1"/>
    </source>
</evidence>
<evidence type="ECO:0000259" key="6">
    <source>
        <dbReference type="PROSITE" id="PS51292"/>
    </source>
</evidence>
<dbReference type="InterPro" id="IPR013083">
    <property type="entry name" value="Znf_RING/FYVE/PHD"/>
</dbReference>
<gene>
    <name evidence="8" type="primary">LOC115738197</name>
</gene>
<feature type="transmembrane region" description="Helical" evidence="5">
    <location>
        <begin position="432"/>
        <end position="456"/>
    </location>
</feature>
<evidence type="ECO:0000313" key="7">
    <source>
        <dbReference type="Proteomes" id="UP000827889"/>
    </source>
</evidence>
<evidence type="ECO:0000256" key="4">
    <source>
        <dbReference type="SAM" id="MobiDB-lite"/>
    </source>
</evidence>
<evidence type="ECO:0000256" key="1">
    <source>
        <dbReference type="ARBA" id="ARBA00022723"/>
    </source>
</evidence>
<reference evidence="8" key="1">
    <citation type="submission" date="2025-08" db="UniProtKB">
        <authorList>
            <consortium name="RefSeq"/>
        </authorList>
    </citation>
    <scope>IDENTIFICATION</scope>
    <source>
        <tissue evidence="8">Leaf</tissue>
    </source>
</reference>
<evidence type="ECO:0000256" key="5">
    <source>
        <dbReference type="SAM" id="Phobius"/>
    </source>
</evidence>
<feature type="transmembrane region" description="Helical" evidence="5">
    <location>
        <begin position="404"/>
        <end position="426"/>
    </location>
</feature>
<dbReference type="PANTHER" id="PTHR46158">
    <property type="entry name" value="OS02G0165000 PROTEIN"/>
    <property type="match status" value="1"/>
</dbReference>
<feature type="compositionally biased region" description="Polar residues" evidence="4">
    <location>
        <begin position="166"/>
        <end position="185"/>
    </location>
</feature>
<feature type="transmembrane region" description="Helical" evidence="5">
    <location>
        <begin position="349"/>
        <end position="369"/>
    </location>
</feature>
<keyword evidence="1" id="KW-0479">Metal-binding</keyword>
<name>A0A8B8NVP5_9MYRT</name>
<dbReference type="KEGG" id="rarg:115738197"/>
<dbReference type="OrthoDB" id="435038at2759"/>
<keyword evidence="5" id="KW-1133">Transmembrane helix</keyword>
<feature type="region of interest" description="Disordered" evidence="4">
    <location>
        <begin position="85"/>
        <end position="109"/>
    </location>
</feature>
<dbReference type="Pfam" id="PF12906">
    <property type="entry name" value="RINGv"/>
    <property type="match status" value="1"/>
</dbReference>
<keyword evidence="3" id="KW-0862">Zinc</keyword>
<feature type="region of interest" description="Disordered" evidence="4">
    <location>
        <begin position="130"/>
        <end position="149"/>
    </location>
</feature>
<dbReference type="Gene3D" id="3.30.40.10">
    <property type="entry name" value="Zinc/RING finger domain, C3HC4 (zinc finger)"/>
    <property type="match status" value="1"/>
</dbReference>
<feature type="transmembrane region" description="Helical" evidence="5">
    <location>
        <begin position="375"/>
        <end position="392"/>
    </location>
</feature>
<keyword evidence="7" id="KW-1185">Reference proteome</keyword>
<feature type="region of interest" description="Disordered" evidence="4">
    <location>
        <begin position="158"/>
        <end position="207"/>
    </location>
</feature>
<keyword evidence="5" id="KW-0812">Transmembrane</keyword>
<dbReference type="CDD" id="cd16495">
    <property type="entry name" value="RING_CH-C4HC3_MARCH"/>
    <property type="match status" value="1"/>
</dbReference>
<keyword evidence="5" id="KW-0472">Membrane</keyword>
<evidence type="ECO:0000256" key="2">
    <source>
        <dbReference type="ARBA" id="ARBA00022771"/>
    </source>
</evidence>